<dbReference type="Gene3D" id="4.10.910.10">
    <property type="entry name" value="30s ribosomal protein s13, domain 2"/>
    <property type="match status" value="1"/>
</dbReference>
<dbReference type="NCBIfam" id="TIGR03629">
    <property type="entry name" value="uS13_arch"/>
    <property type="match status" value="1"/>
</dbReference>
<dbReference type="SUPFAM" id="SSF46946">
    <property type="entry name" value="S13-like H2TH domain"/>
    <property type="match status" value="1"/>
</dbReference>
<proteinExistence type="inferred from homology"/>
<evidence type="ECO:0000256" key="1">
    <source>
        <dbReference type="ARBA" id="ARBA00008080"/>
    </source>
</evidence>
<dbReference type="HAMAP" id="MF_01315">
    <property type="entry name" value="Ribosomal_uS13"/>
    <property type="match status" value="1"/>
</dbReference>
<keyword evidence="3 6" id="KW-0694">RNA-binding</keyword>
<feature type="region of interest" description="Disordered" evidence="7">
    <location>
        <begin position="1"/>
        <end position="53"/>
    </location>
</feature>
<evidence type="ECO:0000313" key="9">
    <source>
        <dbReference type="Proteomes" id="UP001320159"/>
    </source>
</evidence>
<dbReference type="InterPro" id="IPR018269">
    <property type="entry name" value="Ribosomal_uS13_CS"/>
</dbReference>
<comment type="function">
    <text evidence="6">Located at the top of the head of the 30S subunit, it contacts several helices of the 16S rRNA. In the 70S ribosome it contacts the 23S rRNA (bridge B1a) and protein L5 of the 50S subunit (bridge B1b), connecting the 2 subunits; these bridges are implicated in subunit movement.</text>
</comment>
<reference evidence="8 9" key="1">
    <citation type="submission" date="2017-11" db="EMBL/GenBank/DDBJ databases">
        <title>Isolation and Characterization of Family Methanocellaceae Species from Potential Methane Hydrate Area Offshore Southwestern Taiwan.</title>
        <authorList>
            <person name="Zhang W.-L."/>
            <person name="Chen W.-C."/>
            <person name="Lai M.-C."/>
            <person name="Chen S.-C."/>
        </authorList>
    </citation>
    <scope>NUCLEOTIDE SEQUENCE [LARGE SCALE GENOMIC DNA]</scope>
    <source>
        <strain evidence="8 9">CWC-04</strain>
    </source>
</reference>
<dbReference type="InterPro" id="IPR001892">
    <property type="entry name" value="Ribosomal_uS13"/>
</dbReference>
<feature type="compositionally biased region" description="Low complexity" evidence="7">
    <location>
        <begin position="30"/>
        <end position="43"/>
    </location>
</feature>
<dbReference type="GO" id="GO:0003735">
    <property type="term" value="F:structural constituent of ribosome"/>
    <property type="evidence" value="ECO:0007669"/>
    <property type="project" value="InterPro"/>
</dbReference>
<keyword evidence="4 6" id="KW-0689">Ribosomal protein</keyword>
<dbReference type="PROSITE" id="PS00646">
    <property type="entry name" value="RIBOSOMAL_S13_1"/>
    <property type="match status" value="1"/>
</dbReference>
<evidence type="ECO:0000313" key="8">
    <source>
        <dbReference type="EMBL" id="MCD1293483.1"/>
    </source>
</evidence>
<keyword evidence="9" id="KW-1185">Reference proteome</keyword>
<evidence type="ECO:0000256" key="6">
    <source>
        <dbReference type="HAMAP-Rule" id="MF_01315"/>
    </source>
</evidence>
<dbReference type="Proteomes" id="UP001320159">
    <property type="component" value="Unassembled WGS sequence"/>
</dbReference>
<dbReference type="GO" id="GO:0019843">
    <property type="term" value="F:rRNA binding"/>
    <property type="evidence" value="ECO:0007669"/>
    <property type="project" value="UniProtKB-UniRule"/>
</dbReference>
<evidence type="ECO:0000256" key="7">
    <source>
        <dbReference type="SAM" id="MobiDB-lite"/>
    </source>
</evidence>
<dbReference type="PROSITE" id="PS50159">
    <property type="entry name" value="RIBOSOMAL_S13_2"/>
    <property type="match status" value="1"/>
</dbReference>
<dbReference type="InterPro" id="IPR027437">
    <property type="entry name" value="Rbsml_uS13_C"/>
</dbReference>
<dbReference type="AlphaFoldDB" id="A0AAP2RA15"/>
<dbReference type="InterPro" id="IPR019977">
    <property type="entry name" value="Ribosomal_uS13_archaeal"/>
</dbReference>
<dbReference type="PANTHER" id="PTHR10871">
    <property type="entry name" value="30S RIBOSOMAL PROTEIN S13/40S RIBOSOMAL PROTEIN S18"/>
    <property type="match status" value="1"/>
</dbReference>
<dbReference type="Pfam" id="PF00416">
    <property type="entry name" value="Ribosomal_S13"/>
    <property type="match status" value="1"/>
</dbReference>
<dbReference type="EMBL" id="PGCK01000001">
    <property type="protein sequence ID" value="MCD1293483.1"/>
    <property type="molecule type" value="Genomic_DNA"/>
</dbReference>
<feature type="compositionally biased region" description="Basic and acidic residues" evidence="7">
    <location>
        <begin position="1"/>
        <end position="11"/>
    </location>
</feature>
<sequence length="208" mass="22827">MAEKVEKKVKAAEPAAEAAPKKGGKKAAKPVEAPAEETAQAKKGGAKGKKAAVEEKPKDEIKYIVRIANADLDGTSTVQYALTGIHGIGIRCSKILSRKAEVDPNAIMGYLPPEQVERLKNVVENFEANIPLWMLNRRRDVYTGEDKHLTGIDLTMGIKEDINLMKKMRSYKGLRHERGQKVRGQRTKSTGRTGAIVGVVRKKEAAKK</sequence>
<keyword evidence="2 6" id="KW-0699">rRNA-binding</keyword>
<dbReference type="InterPro" id="IPR010979">
    <property type="entry name" value="Ribosomal_uS13-like_H2TH"/>
</dbReference>
<dbReference type="GO" id="GO:0015935">
    <property type="term" value="C:small ribosomal subunit"/>
    <property type="evidence" value="ECO:0007669"/>
    <property type="project" value="TreeGrafter"/>
</dbReference>
<dbReference type="PANTHER" id="PTHR10871:SF3">
    <property type="entry name" value="SMALL RIBOSOMAL SUBUNIT PROTEIN US13"/>
    <property type="match status" value="1"/>
</dbReference>
<comment type="caution">
    <text evidence="8">The sequence shown here is derived from an EMBL/GenBank/DDBJ whole genome shotgun (WGS) entry which is preliminary data.</text>
</comment>
<keyword evidence="5 6" id="KW-0687">Ribonucleoprotein</keyword>
<dbReference type="Gene3D" id="1.10.8.50">
    <property type="match status" value="1"/>
</dbReference>
<comment type="subunit">
    <text evidence="6">Part of the 30S ribosomal subunit. Forms a loose heterodimer with protein S19. Forms two bridges to the 50S subunit in the 70S ribosome.</text>
</comment>
<comment type="similarity">
    <text evidence="1 6">Belongs to the universal ribosomal protein uS13 family.</text>
</comment>
<evidence type="ECO:0000256" key="2">
    <source>
        <dbReference type="ARBA" id="ARBA00022730"/>
    </source>
</evidence>
<gene>
    <name evidence="6" type="primary">rps13</name>
    <name evidence="8" type="ORF">CUJ83_00540</name>
</gene>
<name>A0AAP2RA15_9EURY</name>
<dbReference type="GO" id="GO:0006412">
    <property type="term" value="P:translation"/>
    <property type="evidence" value="ECO:0007669"/>
    <property type="project" value="UniProtKB-UniRule"/>
</dbReference>
<dbReference type="GO" id="GO:0005829">
    <property type="term" value="C:cytosol"/>
    <property type="evidence" value="ECO:0007669"/>
    <property type="project" value="TreeGrafter"/>
</dbReference>
<evidence type="ECO:0000256" key="5">
    <source>
        <dbReference type="ARBA" id="ARBA00023274"/>
    </source>
</evidence>
<protein>
    <recommendedName>
        <fullName evidence="6">Small ribosomal subunit protein uS13</fullName>
    </recommendedName>
</protein>
<evidence type="ECO:0000256" key="3">
    <source>
        <dbReference type="ARBA" id="ARBA00022884"/>
    </source>
</evidence>
<dbReference type="RefSeq" id="WP_230739333.1">
    <property type="nucleotide sequence ID" value="NZ_PGCK01000001.1"/>
</dbReference>
<organism evidence="8 9">
    <name type="scientific">Methanooceanicella nereidis</name>
    <dbReference type="NCBI Taxonomy" id="2052831"/>
    <lineage>
        <taxon>Archaea</taxon>
        <taxon>Methanobacteriati</taxon>
        <taxon>Methanobacteriota</taxon>
        <taxon>Stenosarchaea group</taxon>
        <taxon>Methanomicrobia</taxon>
        <taxon>Methanocellales</taxon>
        <taxon>Methanocellaceae</taxon>
        <taxon>Methanooceanicella</taxon>
    </lineage>
</organism>
<evidence type="ECO:0000256" key="4">
    <source>
        <dbReference type="ARBA" id="ARBA00022980"/>
    </source>
</evidence>
<dbReference type="NCBIfam" id="NF003140">
    <property type="entry name" value="PRK04053.1"/>
    <property type="match status" value="1"/>
</dbReference>
<accession>A0AAP2RA15</accession>